<evidence type="ECO:0000313" key="4">
    <source>
        <dbReference type="EMBL" id="CAH2268043.1"/>
    </source>
</evidence>
<dbReference type="PANTHER" id="PTHR13234">
    <property type="entry name" value="GAMMA-INTERFERON INDUCIBLE LYSOSOMAL THIOL REDUCTASE GILT"/>
    <property type="match status" value="1"/>
</dbReference>
<keyword evidence="3" id="KW-0732">Signal</keyword>
<keyword evidence="5" id="KW-1185">Reference proteome</keyword>
<dbReference type="GO" id="GO:0016671">
    <property type="term" value="F:oxidoreductase activity, acting on a sulfur group of donors, disulfide as acceptor"/>
    <property type="evidence" value="ECO:0007669"/>
    <property type="project" value="InterPro"/>
</dbReference>
<dbReference type="PANTHER" id="PTHR13234:SF71">
    <property type="entry name" value="GAMMA-INTERFERON-INDUCIBLE LYSOSOMAL THIOL REDUCTASE-LIKE PROTEIN"/>
    <property type="match status" value="1"/>
</dbReference>
<evidence type="ECO:0000256" key="1">
    <source>
        <dbReference type="ARBA" id="ARBA00005679"/>
    </source>
</evidence>
<sequence length="247" mass="27874">MFDLKHFVIFVLFSVFRNVYTQSQNEVREPNDLSENGIPEKFSDWDTYWINNQINANNVDEVDVKLYYESLCPDCIQFDKEQFNDAVQKLSQYVDFHTYPYGNAKTINENGVIEFECQHGPPECYGNKLHACAIDNLNNITESVAYNSCMMGGENRGSDDAAADRCAASLGIDSTPIKACAKGDRGTELLEYYGEESKKANFSYVPYILINGKENDGSNFMRDICAAFAVSPPPCVEYSVLLLDQML</sequence>
<proteinExistence type="inferred from homology"/>
<feature type="signal peptide" evidence="3">
    <location>
        <begin position="1"/>
        <end position="21"/>
    </location>
</feature>
<evidence type="ECO:0000256" key="2">
    <source>
        <dbReference type="ARBA" id="ARBA00023180"/>
    </source>
</evidence>
<name>A0A8S4SPW7_9NEOP</name>
<accession>A0A8S4SPW7</accession>
<protein>
    <submittedName>
        <fullName evidence="4">Jg10353 protein</fullName>
    </submittedName>
</protein>
<evidence type="ECO:0000313" key="5">
    <source>
        <dbReference type="Proteomes" id="UP000838756"/>
    </source>
</evidence>
<evidence type="ECO:0000256" key="3">
    <source>
        <dbReference type="SAM" id="SignalP"/>
    </source>
</evidence>
<dbReference type="Pfam" id="PF03227">
    <property type="entry name" value="GILT"/>
    <property type="match status" value="1"/>
</dbReference>
<dbReference type="Gene3D" id="3.40.30.10">
    <property type="entry name" value="Glutaredoxin"/>
    <property type="match status" value="1"/>
</dbReference>
<dbReference type="SUPFAM" id="SSF52833">
    <property type="entry name" value="Thioredoxin-like"/>
    <property type="match status" value="1"/>
</dbReference>
<comment type="caution">
    <text evidence="4">The sequence shown here is derived from an EMBL/GenBank/DDBJ whole genome shotgun (WGS) entry which is preliminary data.</text>
</comment>
<dbReference type="EMBL" id="CAKXAJ010026414">
    <property type="protein sequence ID" value="CAH2268043.1"/>
    <property type="molecule type" value="Genomic_DNA"/>
</dbReference>
<dbReference type="Proteomes" id="UP000838756">
    <property type="component" value="Unassembled WGS sequence"/>
</dbReference>
<dbReference type="InterPro" id="IPR036249">
    <property type="entry name" value="Thioredoxin-like_sf"/>
</dbReference>
<organism evidence="4 5">
    <name type="scientific">Pararge aegeria aegeria</name>
    <dbReference type="NCBI Taxonomy" id="348720"/>
    <lineage>
        <taxon>Eukaryota</taxon>
        <taxon>Metazoa</taxon>
        <taxon>Ecdysozoa</taxon>
        <taxon>Arthropoda</taxon>
        <taxon>Hexapoda</taxon>
        <taxon>Insecta</taxon>
        <taxon>Pterygota</taxon>
        <taxon>Neoptera</taxon>
        <taxon>Endopterygota</taxon>
        <taxon>Lepidoptera</taxon>
        <taxon>Glossata</taxon>
        <taxon>Ditrysia</taxon>
        <taxon>Papilionoidea</taxon>
        <taxon>Nymphalidae</taxon>
        <taxon>Satyrinae</taxon>
        <taxon>Satyrini</taxon>
        <taxon>Parargina</taxon>
        <taxon>Pararge</taxon>
    </lineage>
</organism>
<comment type="similarity">
    <text evidence="1">Belongs to the GILT family.</text>
</comment>
<dbReference type="InterPro" id="IPR004911">
    <property type="entry name" value="Interferon-induced_GILT"/>
</dbReference>
<keyword evidence="2" id="KW-0325">Glycoprotein</keyword>
<feature type="chain" id="PRO_5035908219" evidence="3">
    <location>
        <begin position="22"/>
        <end position="247"/>
    </location>
</feature>
<dbReference type="AlphaFoldDB" id="A0A8S4SPW7"/>
<dbReference type="OrthoDB" id="958254at2759"/>
<gene>
    <name evidence="4" type="primary">jg10353</name>
    <name evidence="4" type="ORF">PAEG_LOCUS26496</name>
</gene>
<reference evidence="4" key="1">
    <citation type="submission" date="2022-03" db="EMBL/GenBank/DDBJ databases">
        <authorList>
            <person name="Lindestad O."/>
        </authorList>
    </citation>
    <scope>NUCLEOTIDE SEQUENCE</scope>
</reference>